<dbReference type="EMBL" id="JAPESX010000244">
    <property type="protein sequence ID" value="KAJ8122370.1"/>
    <property type="molecule type" value="Genomic_DNA"/>
</dbReference>
<reference evidence="1" key="1">
    <citation type="submission" date="2022-11" db="EMBL/GenBank/DDBJ databases">
        <title>Genome Sequence of Nemania bipapillata.</title>
        <authorList>
            <person name="Buettner E."/>
        </authorList>
    </citation>
    <scope>NUCLEOTIDE SEQUENCE</scope>
    <source>
        <strain evidence="1">CP14</strain>
    </source>
</reference>
<protein>
    <submittedName>
        <fullName evidence="1">Uncharacterized protein</fullName>
    </submittedName>
</protein>
<proteinExistence type="predicted"/>
<comment type="caution">
    <text evidence="1">The sequence shown here is derived from an EMBL/GenBank/DDBJ whole genome shotgun (WGS) entry which is preliminary data.</text>
</comment>
<keyword evidence="2" id="KW-1185">Reference proteome</keyword>
<evidence type="ECO:0000313" key="1">
    <source>
        <dbReference type="EMBL" id="KAJ8122370.1"/>
    </source>
</evidence>
<evidence type="ECO:0000313" key="2">
    <source>
        <dbReference type="Proteomes" id="UP001153334"/>
    </source>
</evidence>
<organism evidence="1 2">
    <name type="scientific">Nemania bipapillata</name>
    <dbReference type="NCBI Taxonomy" id="110536"/>
    <lineage>
        <taxon>Eukaryota</taxon>
        <taxon>Fungi</taxon>
        <taxon>Dikarya</taxon>
        <taxon>Ascomycota</taxon>
        <taxon>Pezizomycotina</taxon>
        <taxon>Sordariomycetes</taxon>
        <taxon>Xylariomycetidae</taxon>
        <taxon>Xylariales</taxon>
        <taxon>Xylariaceae</taxon>
        <taxon>Nemania</taxon>
    </lineage>
</organism>
<sequence length="1048" mass="117738">MHVLSFFDSRTFPASYPNNGVGTSIHIGTVSGPRPNSSLRKGEQEKRCEQEECGLEGAAPAAASATTPEPFADPTTPGEKKVLQSFEHAQFSAYNPSAVESSWYQWWEKSGFFQPQPGASESTFVVPLPPPNVTGALHCGHALANTIQDTLIRWNRMRGLTTLWVPGCDHAGISTQSVVEKMLWKKESKTRIELGREAFTKLVWDWKDEYHQRINNAQRLMGGSMDWSREAFTMDENCTRATMESFCRLHDEGLIYRSDRLVNWCTNLQTALSSLEVENKDIPGRTLLDVPGYERKVAFGEMTYFKYPVEGTDLFVEVATTRPETMLGDTGIAVHPDDKRHTHLVGKYARHPFTNRLLKIVADTYVDPELGTGAVKLTPAHDYNDYQLGKRHGLDFINILNGDGTMNENAGPSFQGQKRFDCRYHVVEELTKLGLFVKKESHAMTIPLCEKTRDVIEPLMKKQWWVKMGDMAAEALKVVEEGKIKIAPESAEKSYQRWLSSINDWCISRQLWWGHRIPAYRVILDGQGTSEEDGQAHWIVGRTPEEAQAKAAAAYPGKKFSLEQDPDCLDTWFSSGLWPMATLGWPNETTDFKKFFPTSLLETVFFWVARMIMLSLKLTGSVPFREVYCHSLIRDSEGRKMSKSLGNVIDPLDIINGIDLESLHAKLLTGNLKETEITRAAKYQKTAFPQGIPECGADALRFTLLSYTTGGGDISFDIKVMAAYRRFCNKIWQASKYVMGRLPEDFKPVAHLDVTNLSTPEKWILHRMNCAVKELNEVLEAREFSKATQIAHRFFYDELCDVFIEHSKSLLTEGTATEQESVQQSLYRALDVALRLLHPFMPFITEELWQRLPRAPYENVTSTPPSIMLAPYPTPDSNLDFPVEAESYELSLQSTRAIRSLAAEYAIKTGGSAFIKATDAASNASISPQMASIKTLCGKVLADLALLGPEDTIPTGCAVFVLTNNIIVLLNVANVISDVDAAIKKLQVKLQKKQVVATKQQELIKRDGFEKSSEVVQTAEKAKLEEANTAVNNYQRTIEEFEKLKIKV</sequence>
<name>A0ACC2J4L5_9PEZI</name>
<dbReference type="Proteomes" id="UP001153334">
    <property type="component" value="Unassembled WGS sequence"/>
</dbReference>
<gene>
    <name evidence="1" type="ORF">ONZ43_g1416</name>
</gene>
<accession>A0ACC2J4L5</accession>